<feature type="region of interest" description="Disordered" evidence="3">
    <location>
        <begin position="320"/>
        <end position="474"/>
    </location>
</feature>
<name>A0A6F9DNR0_9ASCI</name>
<keyword evidence="1" id="KW-0677">Repeat</keyword>
<dbReference type="PROSITE" id="PS50088">
    <property type="entry name" value="ANK_REPEAT"/>
    <property type="match status" value="3"/>
</dbReference>
<dbReference type="GO" id="GO:0005737">
    <property type="term" value="C:cytoplasm"/>
    <property type="evidence" value="ECO:0007669"/>
    <property type="project" value="TreeGrafter"/>
</dbReference>
<dbReference type="PANTHER" id="PTHR24179">
    <property type="entry name" value="PROTEIN PHOSPHATASE 1 REGULATORY SUBUNIT 12"/>
    <property type="match status" value="1"/>
</dbReference>
<feature type="compositionally biased region" description="Polar residues" evidence="3">
    <location>
        <begin position="322"/>
        <end position="331"/>
    </location>
</feature>
<dbReference type="SUPFAM" id="SSF48403">
    <property type="entry name" value="Ankyrin repeat"/>
    <property type="match status" value="1"/>
</dbReference>
<gene>
    <name evidence="4" type="primary">Ppp1r16b-001</name>
</gene>
<dbReference type="EMBL" id="LR789230">
    <property type="protein sequence ID" value="CAB3265092.1"/>
    <property type="molecule type" value="mRNA"/>
</dbReference>
<feature type="repeat" description="ANK" evidence="2">
    <location>
        <begin position="93"/>
        <end position="125"/>
    </location>
</feature>
<evidence type="ECO:0000256" key="3">
    <source>
        <dbReference type="SAM" id="MobiDB-lite"/>
    </source>
</evidence>
<accession>A0A6F9DNR0</accession>
<organism evidence="4">
    <name type="scientific">Phallusia mammillata</name>
    <dbReference type="NCBI Taxonomy" id="59560"/>
    <lineage>
        <taxon>Eukaryota</taxon>
        <taxon>Metazoa</taxon>
        <taxon>Chordata</taxon>
        <taxon>Tunicata</taxon>
        <taxon>Ascidiacea</taxon>
        <taxon>Phlebobranchia</taxon>
        <taxon>Ascidiidae</taxon>
        <taxon>Phallusia</taxon>
    </lineage>
</organism>
<feature type="compositionally biased region" description="Polar residues" evidence="3">
    <location>
        <begin position="375"/>
        <end position="386"/>
    </location>
</feature>
<dbReference type="InterPro" id="IPR002110">
    <property type="entry name" value="Ankyrin_rpt"/>
</dbReference>
<reference evidence="4" key="1">
    <citation type="submission" date="2020-04" db="EMBL/GenBank/DDBJ databases">
        <authorList>
            <person name="Neveu A P."/>
        </authorList>
    </citation>
    <scope>NUCLEOTIDE SEQUENCE</scope>
    <source>
        <tissue evidence="4">Whole embryo</tissue>
    </source>
</reference>
<evidence type="ECO:0000256" key="2">
    <source>
        <dbReference type="PROSITE-ProRule" id="PRU00023"/>
    </source>
</evidence>
<dbReference type="GO" id="GO:0004857">
    <property type="term" value="F:enzyme inhibitor activity"/>
    <property type="evidence" value="ECO:0007669"/>
    <property type="project" value="TreeGrafter"/>
</dbReference>
<sequence>MVSHASLVAELAVVNGMSTEERLNHAQRRRADQVRRWNEYDQSYTANNNNVSKKKSIKFGDCITLLEGAARNDYDEVNSLLKHKVNPNEANDDGLTALHQACIDNFEDIVVLLLNNGANVNAVDSEFWTPLHAACTCGHTNIASVLVKRGADLLALNADNNMPYDICEEDDTLEFIELAMAQKGITQAQINTARCAKEQEILKEVTKLQESGGDITMKDKAGATVLHVAAANGYIDLTRYFLLHTTDPNIQDKDGWTPLHAAACWCQLEIVEILGVEFQADPSIKNNLGEVPSDVTEDEEIKALLAKLKTQKKKKPTLLFRRNNQPGSTRVNGIRGQSFKRMSRRDKKQGISAVEAKSEAQFWSGSQDSTEADISLTTPTPSTNQLPIRITKSGNAPAPQLSPDDDETPPRDVTDNDIISSDETFVPTKLDNGNRNGSTDPDKNGSAPQQGETLADVKRRRARNMSDVTGGDVTDDVIVSGKLSEQERSKIYGSKRRKKKSCAIL</sequence>
<dbReference type="PROSITE" id="PS50297">
    <property type="entry name" value="ANK_REP_REGION"/>
    <property type="match status" value="3"/>
</dbReference>
<protein>
    <submittedName>
        <fullName evidence="4">Protein phosphatase 1 regulatory inhibitor subunit 16B-like</fullName>
    </submittedName>
</protein>
<dbReference type="InterPro" id="IPR036770">
    <property type="entry name" value="Ankyrin_rpt-contain_sf"/>
</dbReference>
<dbReference type="Pfam" id="PF12796">
    <property type="entry name" value="Ank_2"/>
    <property type="match status" value="2"/>
</dbReference>
<dbReference type="PANTHER" id="PTHR24179:SF29">
    <property type="entry name" value="LD46604P"/>
    <property type="match status" value="1"/>
</dbReference>
<dbReference type="GO" id="GO:0017020">
    <property type="term" value="F:myosin phosphatase regulator activity"/>
    <property type="evidence" value="ECO:0007669"/>
    <property type="project" value="TreeGrafter"/>
</dbReference>
<feature type="repeat" description="ANK" evidence="2">
    <location>
        <begin position="126"/>
        <end position="158"/>
    </location>
</feature>
<keyword evidence="2" id="KW-0040">ANK repeat</keyword>
<dbReference type="AlphaFoldDB" id="A0A6F9DNR0"/>
<dbReference type="SMART" id="SM00248">
    <property type="entry name" value="ANK"/>
    <property type="match status" value="5"/>
</dbReference>
<evidence type="ECO:0000256" key="1">
    <source>
        <dbReference type="ARBA" id="ARBA00022737"/>
    </source>
</evidence>
<proteinExistence type="evidence at transcript level"/>
<dbReference type="Gene3D" id="1.25.40.20">
    <property type="entry name" value="Ankyrin repeat-containing domain"/>
    <property type="match status" value="2"/>
</dbReference>
<feature type="repeat" description="ANK" evidence="2">
    <location>
        <begin position="221"/>
        <end position="253"/>
    </location>
</feature>
<evidence type="ECO:0000313" key="4">
    <source>
        <dbReference type="EMBL" id="CAB3265092.1"/>
    </source>
</evidence>
<dbReference type="InterPro" id="IPR051226">
    <property type="entry name" value="PP1_Regulatory_Subunit"/>
</dbReference>